<name>A0A1H9IKV9_9LACT</name>
<proteinExistence type="predicted"/>
<evidence type="ECO:0000313" key="1">
    <source>
        <dbReference type="EMBL" id="SEQ75015.1"/>
    </source>
</evidence>
<accession>A0A1H9IKV9</accession>
<dbReference type="SUPFAM" id="SSF160719">
    <property type="entry name" value="gpW/gp25-like"/>
    <property type="match status" value="1"/>
</dbReference>
<keyword evidence="2" id="KW-1185">Reference proteome</keyword>
<gene>
    <name evidence="1" type="ORF">SAMN05421767_10613</name>
</gene>
<sequence length="120" mass="14227">MIRNTKTKEVQPSHTLDENNILKQIDGIEALKQSIERMLTTERYQYSIYDHRYGIEFSELIGGDADFARLDIERRVKECLFEDDRIENIYNFYAQIIDDNMLIRFDVDTIIGTINMEVNL</sequence>
<evidence type="ECO:0008006" key="3">
    <source>
        <dbReference type="Google" id="ProtNLM"/>
    </source>
</evidence>
<reference evidence="1 2" key="1">
    <citation type="submission" date="2016-10" db="EMBL/GenBank/DDBJ databases">
        <authorList>
            <person name="de Groot N.N."/>
        </authorList>
    </citation>
    <scope>NUCLEOTIDE SEQUENCE [LARGE SCALE GENOMIC DNA]</scope>
    <source>
        <strain evidence="1 2">DSM 15827</strain>
    </source>
</reference>
<evidence type="ECO:0000313" key="2">
    <source>
        <dbReference type="Proteomes" id="UP000198556"/>
    </source>
</evidence>
<protein>
    <recommendedName>
        <fullName evidence="3">DUF2634 domain-containing protein</fullName>
    </recommendedName>
</protein>
<organism evidence="1 2">
    <name type="scientific">Granulicatella balaenopterae</name>
    <dbReference type="NCBI Taxonomy" id="137733"/>
    <lineage>
        <taxon>Bacteria</taxon>
        <taxon>Bacillati</taxon>
        <taxon>Bacillota</taxon>
        <taxon>Bacilli</taxon>
        <taxon>Lactobacillales</taxon>
        <taxon>Carnobacteriaceae</taxon>
        <taxon>Granulicatella</taxon>
    </lineage>
</organism>
<dbReference type="Gene3D" id="3.10.450.40">
    <property type="match status" value="1"/>
</dbReference>
<dbReference type="Proteomes" id="UP000198556">
    <property type="component" value="Unassembled WGS sequence"/>
</dbReference>
<dbReference type="EMBL" id="FOGF01000006">
    <property type="protein sequence ID" value="SEQ75015.1"/>
    <property type="molecule type" value="Genomic_DNA"/>
</dbReference>
<dbReference type="InterPro" id="IPR020288">
    <property type="entry name" value="Sheath_initiator"/>
</dbReference>
<dbReference type="STRING" id="137733.SAMN05421767_10613"/>
<dbReference type="RefSeq" id="WP_177159497.1">
    <property type="nucleotide sequence ID" value="NZ_FOGF01000006.1"/>
</dbReference>
<dbReference type="AlphaFoldDB" id="A0A1H9IKV9"/>
<dbReference type="Pfam" id="PF10934">
    <property type="entry name" value="Sheath_initiator"/>
    <property type="match status" value="1"/>
</dbReference>